<gene>
    <name evidence="3" type="primary">LOC103608146</name>
</gene>
<dbReference type="InterPro" id="IPR040433">
    <property type="entry name" value="Spermatid_TP"/>
</dbReference>
<accession>A0ABM0SD69</accession>
<dbReference type="PANTHER" id="PTHR37876">
    <property type="entry name" value="PROTEIN GAR2-LIKE"/>
    <property type="match status" value="1"/>
</dbReference>
<feature type="region of interest" description="Disordered" evidence="1">
    <location>
        <begin position="1"/>
        <end position="48"/>
    </location>
</feature>
<feature type="compositionally biased region" description="Basic residues" evidence="1">
    <location>
        <begin position="28"/>
        <end position="48"/>
    </location>
</feature>
<sequence>MAEESRTPQPTRNTKAGKERKTPCPPKSRGKGKAPKTTLKLKRPLQGILRKKAAAKMTTLSIQPPKGKKPKLFGHYHQLNKELQQNEPGQKGRGGPQHLKGRRDPQHLE</sequence>
<feature type="region of interest" description="Disordered" evidence="1">
    <location>
        <begin position="80"/>
        <end position="109"/>
    </location>
</feature>
<name>A0ABM0SD69_GALVR</name>
<evidence type="ECO:0000256" key="1">
    <source>
        <dbReference type="SAM" id="MobiDB-lite"/>
    </source>
</evidence>
<keyword evidence="2" id="KW-1185">Reference proteome</keyword>
<dbReference type="GeneID" id="103608146"/>
<organism evidence="2 3">
    <name type="scientific">Galeopterus variegatus</name>
    <name type="common">Malayan flying lemur</name>
    <name type="synonym">Cynocephalus variegatus</name>
    <dbReference type="NCBI Taxonomy" id="482537"/>
    <lineage>
        <taxon>Eukaryota</taxon>
        <taxon>Metazoa</taxon>
        <taxon>Chordata</taxon>
        <taxon>Craniata</taxon>
        <taxon>Vertebrata</taxon>
        <taxon>Euteleostomi</taxon>
        <taxon>Mammalia</taxon>
        <taxon>Eutheria</taxon>
        <taxon>Euarchontoglires</taxon>
        <taxon>Dermoptera</taxon>
        <taxon>Cynocephalidae</taxon>
        <taxon>Galeopterus</taxon>
    </lineage>
</organism>
<dbReference type="Proteomes" id="UP000694923">
    <property type="component" value="Unplaced"/>
</dbReference>
<feature type="region of interest" description="Disordered" evidence="1">
    <location>
        <begin position="56"/>
        <end position="75"/>
    </location>
</feature>
<proteinExistence type="predicted"/>
<dbReference type="PANTHER" id="PTHR37876:SF1">
    <property type="entry name" value="SERINE_ARGININE REPETITIVE MATRIX PROTEIN 4-LIKE-RELATED"/>
    <property type="match status" value="1"/>
</dbReference>
<reference evidence="3" key="1">
    <citation type="submission" date="2025-08" db="UniProtKB">
        <authorList>
            <consortium name="RefSeq"/>
        </authorList>
    </citation>
    <scope>IDENTIFICATION</scope>
</reference>
<protein>
    <submittedName>
        <fullName evidence="3">Spermatid nuclear transition protein 3-like</fullName>
    </submittedName>
</protein>
<evidence type="ECO:0000313" key="3">
    <source>
        <dbReference type="RefSeq" id="XP_008590810.1"/>
    </source>
</evidence>
<evidence type="ECO:0000313" key="2">
    <source>
        <dbReference type="Proteomes" id="UP000694923"/>
    </source>
</evidence>
<dbReference type="RefSeq" id="XP_008590810.1">
    <property type="nucleotide sequence ID" value="XM_008592588.1"/>
</dbReference>